<proteinExistence type="predicted"/>
<dbReference type="AlphaFoldDB" id="A0A0C2JAH0"/>
<dbReference type="Proteomes" id="UP000031668">
    <property type="component" value="Unassembled WGS sequence"/>
</dbReference>
<dbReference type="Gene3D" id="3.30.2450.30">
    <property type="match status" value="1"/>
</dbReference>
<organism evidence="1 2">
    <name type="scientific">Thelohanellus kitauei</name>
    <name type="common">Myxosporean</name>
    <dbReference type="NCBI Taxonomy" id="669202"/>
    <lineage>
        <taxon>Eukaryota</taxon>
        <taxon>Metazoa</taxon>
        <taxon>Cnidaria</taxon>
        <taxon>Myxozoa</taxon>
        <taxon>Myxosporea</taxon>
        <taxon>Bivalvulida</taxon>
        <taxon>Platysporina</taxon>
        <taxon>Myxobolidae</taxon>
        <taxon>Thelohanellus</taxon>
    </lineage>
</organism>
<accession>A0A0C2JAH0</accession>
<gene>
    <name evidence="1" type="ORF">RF11_00886</name>
</gene>
<evidence type="ECO:0000313" key="1">
    <source>
        <dbReference type="EMBL" id="KII66103.1"/>
    </source>
</evidence>
<sequence length="303" mass="35018">MEDQKRVALVENEPYHPNSEDIAHKQISVPGIGIYHLILKQDTNSRYFVIKNIKQFARNNQFIVPMDHCDEFLAKLDEVFKFGDLYSSQASTMTVPKANGIVFTVSMYTDSSRYYFDVIDKDGLLNLKMSYVYDYQRENIIIDLASAVAFVEVIEMFQHDYPSHTVTDDLPTTRNRRFEKRKDYPINRPSLIDRKSAPPPKRLDEIHNVRNNFDDSAERKTTQTLKVCSNPGPCEFTDNEKKYMFEIVEGDNTFMRITEVFGGSKRSTLLINIECLKKFTNIIADMNEQFSAARSAKSTAKKP</sequence>
<evidence type="ECO:0000313" key="2">
    <source>
        <dbReference type="Proteomes" id="UP000031668"/>
    </source>
</evidence>
<dbReference type="Gene3D" id="3.10.450.700">
    <property type="match status" value="1"/>
</dbReference>
<comment type="caution">
    <text evidence="1">The sequence shown here is derived from an EMBL/GenBank/DDBJ whole genome shotgun (WGS) entry which is preliminary data.</text>
</comment>
<dbReference type="EMBL" id="JWZT01003606">
    <property type="protein sequence ID" value="KII66103.1"/>
    <property type="molecule type" value="Genomic_DNA"/>
</dbReference>
<name>A0A0C2JAH0_THEKT</name>
<protein>
    <submittedName>
        <fullName evidence="1">Uncharacterized protein</fullName>
    </submittedName>
</protein>
<reference evidence="1 2" key="1">
    <citation type="journal article" date="2014" name="Genome Biol. Evol.">
        <title>The genome of the myxosporean Thelohanellus kitauei shows adaptations to nutrient acquisition within its fish host.</title>
        <authorList>
            <person name="Yang Y."/>
            <person name="Xiong J."/>
            <person name="Zhou Z."/>
            <person name="Huo F."/>
            <person name="Miao W."/>
            <person name="Ran C."/>
            <person name="Liu Y."/>
            <person name="Zhang J."/>
            <person name="Feng J."/>
            <person name="Wang M."/>
            <person name="Wang M."/>
            <person name="Wang L."/>
            <person name="Yao B."/>
        </authorList>
    </citation>
    <scope>NUCLEOTIDE SEQUENCE [LARGE SCALE GENOMIC DNA]</scope>
    <source>
        <strain evidence="1">Wuqing</strain>
    </source>
</reference>
<keyword evidence="2" id="KW-1185">Reference proteome</keyword>